<gene>
    <name evidence="1" type="ORF">A245_46258</name>
</gene>
<sequence>MRTMRNDIDSVGCDDELVFFDPGTVFDDSGLDRISVLPVSRLVAKQKSGHPSLALQSAQQVTRHTLWRDCSQRTINGAGEPVEHHFSRSA</sequence>
<accession>A0A656JIY8</accession>
<dbReference type="Proteomes" id="UP000018849">
    <property type="component" value="Unassembled WGS sequence"/>
</dbReference>
<reference evidence="1 2" key="1">
    <citation type="journal article" date="2013" name="PLoS Pathog.">
        <title>Genomic analysis of the Kiwifruit pathogen Pseudomonas syringae pv. actinidiae provides insight into the origins of an emergent plant disease.</title>
        <authorList>
            <person name="McCann H.C."/>
            <person name="Rikkerink E.H."/>
            <person name="Bertels F."/>
            <person name="Fiers M."/>
            <person name="Lu A."/>
            <person name="Rees-George J."/>
            <person name="Andersen M.T."/>
            <person name="Gleave A.P."/>
            <person name="Haubold B."/>
            <person name="Wohlers M.W."/>
            <person name="Guttman D.S."/>
            <person name="Wang P.W."/>
            <person name="Straub C."/>
            <person name="Vanneste J.L."/>
            <person name="Rainey P.B."/>
            <person name="Templeton M.D."/>
        </authorList>
    </citation>
    <scope>NUCLEOTIDE SEQUENCE [LARGE SCALE GENOMIC DNA]</scope>
    <source>
        <strain evidence="1 2">ICMP 19096</strain>
    </source>
</reference>
<protein>
    <submittedName>
        <fullName evidence="1">Uncharacterized protein</fullName>
    </submittedName>
</protein>
<comment type="caution">
    <text evidence="1">The sequence shown here is derived from an EMBL/GenBank/DDBJ whole genome shotgun (WGS) entry which is preliminary data.</text>
</comment>
<proteinExistence type="predicted"/>
<dbReference type="EMBL" id="AOKF01003934">
    <property type="protein sequence ID" value="EPN29973.1"/>
    <property type="molecule type" value="Genomic_DNA"/>
</dbReference>
<evidence type="ECO:0000313" key="1">
    <source>
        <dbReference type="EMBL" id="EPN29973.1"/>
    </source>
</evidence>
<organism evidence="1 2">
    <name type="scientific">Pseudomonas syringae pv. actinidiae ICMP 19096</name>
    <dbReference type="NCBI Taxonomy" id="1194405"/>
    <lineage>
        <taxon>Bacteria</taxon>
        <taxon>Pseudomonadati</taxon>
        <taxon>Pseudomonadota</taxon>
        <taxon>Gammaproteobacteria</taxon>
        <taxon>Pseudomonadales</taxon>
        <taxon>Pseudomonadaceae</taxon>
        <taxon>Pseudomonas</taxon>
        <taxon>Pseudomonas syringae</taxon>
    </lineage>
</organism>
<dbReference type="AlphaFoldDB" id="A0A656JIY8"/>
<name>A0A656JIY8_PSESF</name>
<evidence type="ECO:0000313" key="2">
    <source>
        <dbReference type="Proteomes" id="UP000018849"/>
    </source>
</evidence>